<keyword evidence="2" id="KW-0812">Transmembrane</keyword>
<feature type="transmembrane region" description="Helical" evidence="2">
    <location>
        <begin position="250"/>
        <end position="269"/>
    </location>
</feature>
<feature type="transmembrane region" description="Helical" evidence="2">
    <location>
        <begin position="108"/>
        <end position="130"/>
    </location>
</feature>
<feature type="transmembrane region" description="Helical" evidence="2">
    <location>
        <begin position="36"/>
        <end position="54"/>
    </location>
</feature>
<keyword evidence="2" id="KW-0472">Membrane</keyword>
<gene>
    <name evidence="3" type="ORF">EV670_1236</name>
</gene>
<protein>
    <recommendedName>
        <fullName evidence="5">Ceramidase</fullName>
    </recommendedName>
</protein>
<keyword evidence="2" id="KW-1133">Transmembrane helix</keyword>
<name>A0A4V2FU37_9BURK</name>
<feature type="region of interest" description="Disordered" evidence="1">
    <location>
        <begin position="1"/>
        <end position="20"/>
    </location>
</feature>
<feature type="transmembrane region" description="Helical" evidence="2">
    <location>
        <begin position="74"/>
        <end position="96"/>
    </location>
</feature>
<organism evidence="3 4">
    <name type="scientific">Rivibacter subsaxonicus</name>
    <dbReference type="NCBI Taxonomy" id="457575"/>
    <lineage>
        <taxon>Bacteria</taxon>
        <taxon>Pseudomonadati</taxon>
        <taxon>Pseudomonadota</taxon>
        <taxon>Betaproteobacteria</taxon>
        <taxon>Burkholderiales</taxon>
        <taxon>Rivibacter</taxon>
    </lineage>
</organism>
<proteinExistence type="predicted"/>
<dbReference type="PANTHER" id="PTHR34368">
    <property type="entry name" value="OS01G0962200 PROTEIN"/>
    <property type="match status" value="1"/>
</dbReference>
<feature type="transmembrane region" description="Helical" evidence="2">
    <location>
        <begin position="194"/>
        <end position="211"/>
    </location>
</feature>
<dbReference type="EMBL" id="SHKP01000005">
    <property type="protein sequence ID" value="RZU00536.1"/>
    <property type="molecule type" value="Genomic_DNA"/>
</dbReference>
<sequence length="301" mass="30903">MDERSRGPAQTANVQRPHTFPLDDADRLTALAARGLLAATLLAGLIGLLANGPIEVGHAVLQQADTRALGALPNAVNVLSHLPLLIVAALACRACLDLTRRGPRRASLWARGWALFFACVALGALGGAAFHAQPGVARLLVVDAAIGSASAVLALLFLAERINFGLLRGHWLVLAAAAGPVAALVAAASDDLRVLVALEFLPIVLVPLGVWRLPSRGMPGRDWIVAFAICVGAHVAAWADLPLWHLSRGAIGGLALSHLMLALCVAWLARCALAIAPLQPAAAGSGAAASNRASTSLTTSG</sequence>
<dbReference type="PANTHER" id="PTHR34368:SF1">
    <property type="entry name" value="OS01G0962200 PROTEIN"/>
    <property type="match status" value="1"/>
</dbReference>
<evidence type="ECO:0000313" key="4">
    <source>
        <dbReference type="Proteomes" id="UP000293671"/>
    </source>
</evidence>
<accession>A0A4V2FU37</accession>
<dbReference type="AlphaFoldDB" id="A0A4V2FU37"/>
<feature type="transmembrane region" description="Helical" evidence="2">
    <location>
        <begin position="223"/>
        <end position="244"/>
    </location>
</feature>
<feature type="transmembrane region" description="Helical" evidence="2">
    <location>
        <begin position="136"/>
        <end position="159"/>
    </location>
</feature>
<evidence type="ECO:0000256" key="1">
    <source>
        <dbReference type="SAM" id="MobiDB-lite"/>
    </source>
</evidence>
<feature type="transmembrane region" description="Helical" evidence="2">
    <location>
        <begin position="171"/>
        <end position="188"/>
    </location>
</feature>
<evidence type="ECO:0000256" key="2">
    <source>
        <dbReference type="SAM" id="Phobius"/>
    </source>
</evidence>
<keyword evidence="4" id="KW-1185">Reference proteome</keyword>
<evidence type="ECO:0000313" key="3">
    <source>
        <dbReference type="EMBL" id="RZU00536.1"/>
    </source>
</evidence>
<evidence type="ECO:0008006" key="5">
    <source>
        <dbReference type="Google" id="ProtNLM"/>
    </source>
</evidence>
<comment type="caution">
    <text evidence="3">The sequence shown here is derived from an EMBL/GenBank/DDBJ whole genome shotgun (WGS) entry which is preliminary data.</text>
</comment>
<reference evidence="3 4" key="1">
    <citation type="submission" date="2019-02" db="EMBL/GenBank/DDBJ databases">
        <title>Genomic Encyclopedia of Type Strains, Phase IV (KMG-IV): sequencing the most valuable type-strain genomes for metagenomic binning, comparative biology and taxonomic classification.</title>
        <authorList>
            <person name="Goeker M."/>
        </authorList>
    </citation>
    <scope>NUCLEOTIDE SEQUENCE [LARGE SCALE GENOMIC DNA]</scope>
    <source>
        <strain evidence="3 4">DSM 19570</strain>
    </source>
</reference>
<dbReference type="Proteomes" id="UP000293671">
    <property type="component" value="Unassembled WGS sequence"/>
</dbReference>